<dbReference type="GO" id="GO:0046983">
    <property type="term" value="F:protein dimerization activity"/>
    <property type="evidence" value="ECO:0007669"/>
    <property type="project" value="InterPro"/>
</dbReference>
<comment type="catalytic activity">
    <reaction evidence="1">
        <text>ATP + protein L-histidine = ADP + protein N-phospho-L-histidine.</text>
        <dbReference type="EC" id="2.7.13.3"/>
    </reaction>
</comment>
<dbReference type="Proteomes" id="UP000660668">
    <property type="component" value="Unassembled WGS sequence"/>
</dbReference>
<dbReference type="Gene3D" id="3.30.565.10">
    <property type="entry name" value="Histidine kinase-like ATPase, C-terminal domain"/>
    <property type="match status" value="1"/>
</dbReference>
<feature type="domain" description="Signal transduction histidine kinase subgroup 3 dimerisation and phosphoacceptor" evidence="11">
    <location>
        <begin position="175"/>
        <end position="242"/>
    </location>
</feature>
<feature type="transmembrane region" description="Helical" evidence="9">
    <location>
        <begin position="41"/>
        <end position="57"/>
    </location>
</feature>
<evidence type="ECO:0000259" key="11">
    <source>
        <dbReference type="Pfam" id="PF07730"/>
    </source>
</evidence>
<evidence type="ECO:0000313" key="14">
    <source>
        <dbReference type="Proteomes" id="UP000660668"/>
    </source>
</evidence>
<keyword evidence="9" id="KW-0472">Membrane</keyword>
<keyword evidence="5" id="KW-0547">Nucleotide-binding</keyword>
<dbReference type="EMBL" id="JADKPO010000002">
    <property type="protein sequence ID" value="MBF4766660.1"/>
    <property type="molecule type" value="Genomic_DNA"/>
</dbReference>
<evidence type="ECO:0000256" key="7">
    <source>
        <dbReference type="ARBA" id="ARBA00022840"/>
    </source>
</evidence>
<feature type="transmembrane region" description="Helical" evidence="9">
    <location>
        <begin position="109"/>
        <end position="127"/>
    </location>
</feature>
<dbReference type="Gene3D" id="1.20.5.1930">
    <property type="match status" value="1"/>
</dbReference>
<dbReference type="InterPro" id="IPR003594">
    <property type="entry name" value="HATPase_dom"/>
</dbReference>
<dbReference type="RefSeq" id="WP_194694813.1">
    <property type="nucleotide sequence ID" value="NZ_JADKPO010000002.1"/>
</dbReference>
<dbReference type="GO" id="GO:0005524">
    <property type="term" value="F:ATP binding"/>
    <property type="evidence" value="ECO:0007669"/>
    <property type="project" value="UniProtKB-KW"/>
</dbReference>
<evidence type="ECO:0000256" key="9">
    <source>
        <dbReference type="SAM" id="Phobius"/>
    </source>
</evidence>
<dbReference type="InterPro" id="IPR055558">
    <property type="entry name" value="DUF7134"/>
</dbReference>
<dbReference type="Pfam" id="PF02518">
    <property type="entry name" value="HATPase_c"/>
    <property type="match status" value="1"/>
</dbReference>
<comment type="caution">
    <text evidence="13">The sequence shown here is derived from an EMBL/GenBank/DDBJ whole genome shotgun (WGS) entry which is preliminary data.</text>
</comment>
<evidence type="ECO:0000256" key="4">
    <source>
        <dbReference type="ARBA" id="ARBA00022679"/>
    </source>
</evidence>
<feature type="domain" description="Histidine kinase/HSP90-like ATPase" evidence="10">
    <location>
        <begin position="295"/>
        <end position="387"/>
    </location>
</feature>
<dbReference type="Pfam" id="PF07730">
    <property type="entry name" value="HisKA_3"/>
    <property type="match status" value="1"/>
</dbReference>
<dbReference type="PANTHER" id="PTHR24421">
    <property type="entry name" value="NITRATE/NITRITE SENSOR PROTEIN NARX-RELATED"/>
    <property type="match status" value="1"/>
</dbReference>
<evidence type="ECO:0000256" key="6">
    <source>
        <dbReference type="ARBA" id="ARBA00022777"/>
    </source>
</evidence>
<feature type="transmembrane region" description="Helical" evidence="9">
    <location>
        <begin position="86"/>
        <end position="102"/>
    </location>
</feature>
<reference evidence="13" key="1">
    <citation type="submission" date="2020-11" db="EMBL/GenBank/DDBJ databases">
        <title>Nocardioides cynanchi sp. nov., isolated from soil of rhizosphere of Cynanchum wilfordii.</title>
        <authorList>
            <person name="Lee J.-S."/>
            <person name="Suh M.K."/>
            <person name="Kim J.-S."/>
        </authorList>
    </citation>
    <scope>NUCLEOTIDE SEQUENCE</scope>
    <source>
        <strain evidence="13">KCTC 19276</strain>
    </source>
</reference>
<feature type="transmembrane region" description="Helical" evidence="9">
    <location>
        <begin position="64"/>
        <end position="80"/>
    </location>
</feature>
<keyword evidence="3" id="KW-0597">Phosphoprotein</keyword>
<organism evidence="13 14">
    <name type="scientific">Nocardioides agariphilus</name>
    <dbReference type="NCBI Taxonomy" id="433664"/>
    <lineage>
        <taxon>Bacteria</taxon>
        <taxon>Bacillati</taxon>
        <taxon>Actinomycetota</taxon>
        <taxon>Actinomycetes</taxon>
        <taxon>Propionibacteriales</taxon>
        <taxon>Nocardioidaceae</taxon>
        <taxon>Nocardioides</taxon>
    </lineage>
</organism>
<name>A0A930VMN7_9ACTN</name>
<accession>A0A930VMN7</accession>
<dbReference type="InterPro" id="IPR036890">
    <property type="entry name" value="HATPase_C_sf"/>
</dbReference>
<feature type="domain" description="DUF7134" evidence="12">
    <location>
        <begin position="16"/>
        <end position="151"/>
    </location>
</feature>
<keyword evidence="8" id="KW-0902">Two-component regulatory system</keyword>
<dbReference type="GO" id="GO:0000155">
    <property type="term" value="F:phosphorelay sensor kinase activity"/>
    <property type="evidence" value="ECO:0007669"/>
    <property type="project" value="InterPro"/>
</dbReference>
<evidence type="ECO:0000256" key="2">
    <source>
        <dbReference type="ARBA" id="ARBA00012438"/>
    </source>
</evidence>
<keyword evidence="14" id="KW-1185">Reference proteome</keyword>
<keyword evidence="6" id="KW-0418">Kinase</keyword>
<dbReference type="AlphaFoldDB" id="A0A930VMN7"/>
<proteinExistence type="predicted"/>
<dbReference type="EC" id="2.7.13.3" evidence="2"/>
<dbReference type="SUPFAM" id="SSF55874">
    <property type="entry name" value="ATPase domain of HSP90 chaperone/DNA topoisomerase II/histidine kinase"/>
    <property type="match status" value="1"/>
</dbReference>
<dbReference type="InterPro" id="IPR050482">
    <property type="entry name" value="Sensor_HK_TwoCompSys"/>
</dbReference>
<dbReference type="PANTHER" id="PTHR24421:SF10">
    <property type="entry name" value="NITRATE_NITRITE SENSOR PROTEIN NARQ"/>
    <property type="match status" value="1"/>
</dbReference>
<sequence length="392" mass="41295">MVSTARSRAVLGVPLRDVVLAGVVVALSVGGLTSGDVDETPLALTVPVAVVIGLSLLGRNRVPLVAAVVATAANVVQGVWGNQSPGTLMALVVVLLLAYSLGAEYDESVASLGLGFMLAGMFLTEWLDGGSDYPFIAVELGGAWLLGRASRSWRARATYAEQHQRDLAHVAVADERARIARELHDVVAHSLSVIAVQADAAEAALARDPSRAGEPLRAIRGSAREALVDMRQLLHVLRSDDLADWDDDPSPDRSSRAPARGLADLPSLVNGLREAGLPLEADMRVDAASMPAGIELAVYRIVQEALTNVLKHAGAVPTRLTVEGRPDDVRVVVRNDRSRQARPGVDTDRRSGHGLIGVRERALAAGGTLHSGHTEDGGFELVATIPIDGERG</sequence>
<gene>
    <name evidence="13" type="ORF">ISU10_02630</name>
</gene>
<keyword evidence="9" id="KW-1133">Transmembrane helix</keyword>
<evidence type="ECO:0000256" key="5">
    <source>
        <dbReference type="ARBA" id="ARBA00022741"/>
    </source>
</evidence>
<evidence type="ECO:0000313" key="13">
    <source>
        <dbReference type="EMBL" id="MBF4766660.1"/>
    </source>
</evidence>
<keyword evidence="7" id="KW-0067">ATP-binding</keyword>
<dbReference type="CDD" id="cd16917">
    <property type="entry name" value="HATPase_UhpB-NarQ-NarX-like"/>
    <property type="match status" value="1"/>
</dbReference>
<evidence type="ECO:0000256" key="3">
    <source>
        <dbReference type="ARBA" id="ARBA00022553"/>
    </source>
</evidence>
<evidence type="ECO:0000256" key="1">
    <source>
        <dbReference type="ARBA" id="ARBA00000085"/>
    </source>
</evidence>
<evidence type="ECO:0000256" key="8">
    <source>
        <dbReference type="ARBA" id="ARBA00023012"/>
    </source>
</evidence>
<dbReference type="GO" id="GO:0016020">
    <property type="term" value="C:membrane"/>
    <property type="evidence" value="ECO:0007669"/>
    <property type="project" value="InterPro"/>
</dbReference>
<dbReference type="Pfam" id="PF23539">
    <property type="entry name" value="DUF7134"/>
    <property type="match status" value="1"/>
</dbReference>
<feature type="transmembrane region" description="Helical" evidence="9">
    <location>
        <begin position="9"/>
        <end position="29"/>
    </location>
</feature>
<evidence type="ECO:0000259" key="12">
    <source>
        <dbReference type="Pfam" id="PF23539"/>
    </source>
</evidence>
<evidence type="ECO:0000259" key="10">
    <source>
        <dbReference type="Pfam" id="PF02518"/>
    </source>
</evidence>
<protein>
    <recommendedName>
        <fullName evidence="2">histidine kinase</fullName>
        <ecNumber evidence="2">2.7.13.3</ecNumber>
    </recommendedName>
</protein>
<dbReference type="InterPro" id="IPR011712">
    <property type="entry name" value="Sig_transdc_His_kin_sub3_dim/P"/>
</dbReference>
<keyword evidence="9" id="KW-0812">Transmembrane</keyword>
<keyword evidence="4" id="KW-0808">Transferase</keyword>